<gene>
    <name evidence="9" type="ORF">A6X21_11585</name>
</gene>
<evidence type="ECO:0000256" key="5">
    <source>
        <dbReference type="ARBA" id="ARBA00023136"/>
    </source>
</evidence>
<evidence type="ECO:0000256" key="7">
    <source>
        <dbReference type="SAM" id="Phobius"/>
    </source>
</evidence>
<evidence type="ECO:0000313" key="9">
    <source>
        <dbReference type="EMBL" id="ODA28376.1"/>
    </source>
</evidence>
<comment type="similarity">
    <text evidence="6">Belongs to the exbB/tolQ family.</text>
</comment>
<evidence type="ECO:0000256" key="2">
    <source>
        <dbReference type="ARBA" id="ARBA00022475"/>
    </source>
</evidence>
<reference evidence="9 10" key="1">
    <citation type="submission" date="2016-05" db="EMBL/GenBank/DDBJ databases">
        <title>Genomic and physiological characterization of Planctopirus sp. isolated from fresh water lake.</title>
        <authorList>
            <person name="Subhash Y."/>
            <person name="Ramana C."/>
        </authorList>
    </citation>
    <scope>NUCLEOTIDE SEQUENCE [LARGE SCALE GENOMIC DNA]</scope>
    <source>
        <strain evidence="9 10">JC280</strain>
    </source>
</reference>
<keyword evidence="6" id="KW-0813">Transport</keyword>
<dbReference type="STRING" id="1841610.A6X21_11585"/>
<feature type="transmembrane region" description="Helical" evidence="7">
    <location>
        <begin position="125"/>
        <end position="145"/>
    </location>
</feature>
<name>A0A1C3E546_9PLAN</name>
<comment type="caution">
    <text evidence="9">The sequence shown here is derived from an EMBL/GenBank/DDBJ whole genome shotgun (WGS) entry which is preliminary data.</text>
</comment>
<feature type="transmembrane region" description="Helical" evidence="7">
    <location>
        <begin position="13"/>
        <end position="34"/>
    </location>
</feature>
<evidence type="ECO:0000256" key="1">
    <source>
        <dbReference type="ARBA" id="ARBA00004651"/>
    </source>
</evidence>
<keyword evidence="10" id="KW-1185">Reference proteome</keyword>
<evidence type="ECO:0000259" key="8">
    <source>
        <dbReference type="Pfam" id="PF01618"/>
    </source>
</evidence>
<keyword evidence="4 7" id="KW-1133">Transmembrane helix</keyword>
<keyword evidence="6" id="KW-0653">Protein transport</keyword>
<dbReference type="OrthoDB" id="263008at2"/>
<comment type="subcellular location">
    <subcellularLocation>
        <location evidence="1">Cell membrane</location>
        <topology evidence="1">Multi-pass membrane protein</topology>
    </subcellularLocation>
    <subcellularLocation>
        <location evidence="6">Membrane</location>
        <topology evidence="6">Multi-pass membrane protein</topology>
    </subcellularLocation>
</comment>
<dbReference type="GO" id="GO:0015031">
    <property type="term" value="P:protein transport"/>
    <property type="evidence" value="ECO:0007669"/>
    <property type="project" value="UniProtKB-KW"/>
</dbReference>
<keyword evidence="5 7" id="KW-0472">Membrane</keyword>
<proteinExistence type="inferred from homology"/>
<evidence type="ECO:0000256" key="3">
    <source>
        <dbReference type="ARBA" id="ARBA00022692"/>
    </source>
</evidence>
<keyword evidence="2" id="KW-1003">Cell membrane</keyword>
<organism evidence="9 10">
    <name type="scientific">Planctopirus hydrillae</name>
    <dbReference type="NCBI Taxonomy" id="1841610"/>
    <lineage>
        <taxon>Bacteria</taxon>
        <taxon>Pseudomonadati</taxon>
        <taxon>Planctomycetota</taxon>
        <taxon>Planctomycetia</taxon>
        <taxon>Planctomycetales</taxon>
        <taxon>Planctomycetaceae</taxon>
        <taxon>Planctopirus</taxon>
    </lineage>
</organism>
<evidence type="ECO:0000313" key="10">
    <source>
        <dbReference type="Proteomes" id="UP000094828"/>
    </source>
</evidence>
<dbReference type="AlphaFoldDB" id="A0A1C3E546"/>
<dbReference type="EMBL" id="LYDR01000152">
    <property type="protein sequence ID" value="ODA28376.1"/>
    <property type="molecule type" value="Genomic_DNA"/>
</dbReference>
<feature type="domain" description="MotA/TolQ/ExbB proton channel" evidence="8">
    <location>
        <begin position="110"/>
        <end position="195"/>
    </location>
</feature>
<evidence type="ECO:0000256" key="4">
    <source>
        <dbReference type="ARBA" id="ARBA00022989"/>
    </source>
</evidence>
<feature type="transmembrane region" description="Helical" evidence="7">
    <location>
        <begin position="165"/>
        <end position="185"/>
    </location>
</feature>
<dbReference type="Pfam" id="PF01618">
    <property type="entry name" value="MotA_ExbB"/>
    <property type="match status" value="1"/>
</dbReference>
<dbReference type="InterPro" id="IPR002898">
    <property type="entry name" value="MotA_ExbB_proton_chnl"/>
</dbReference>
<sequence>MFSMELLEEISRLTTPVIAGAAVVHVLIFLYLWVWASRDLKRISAEFERFTRGLDHRSVLEPYSSLSDQIDAFLADVRDVLENPLRKTERRLLLDRLVTLDEHRRYLQSQSFETLYNVARSMIEAYPMAGVLGTIIAIGCALQQSPGEDGRQTIQAIVQFFGNSIWSTFAGLLAAILLMFINSLFETKFRRLAENRSFARETVALARRELAIVPAGNDGDHQTRPVETTRLAP</sequence>
<dbReference type="GO" id="GO:0005886">
    <property type="term" value="C:plasma membrane"/>
    <property type="evidence" value="ECO:0007669"/>
    <property type="project" value="UniProtKB-SubCell"/>
</dbReference>
<dbReference type="RefSeq" id="WP_068851343.1">
    <property type="nucleotide sequence ID" value="NZ_LYDR01000152.1"/>
</dbReference>
<keyword evidence="3 7" id="KW-0812">Transmembrane</keyword>
<evidence type="ECO:0000256" key="6">
    <source>
        <dbReference type="RuleBase" id="RU004057"/>
    </source>
</evidence>
<protein>
    <submittedName>
        <fullName evidence="9">MotA/TolQ/ExbB proton channel</fullName>
    </submittedName>
</protein>
<dbReference type="Proteomes" id="UP000094828">
    <property type="component" value="Unassembled WGS sequence"/>
</dbReference>
<accession>A0A1C3E546</accession>